<name>A0ABU9HIR4_9FLAO</name>
<gene>
    <name evidence="1" type="ORF">AAEO59_02565</name>
</gene>
<keyword evidence="2" id="KW-1185">Reference proteome</keyword>
<evidence type="ECO:0000313" key="2">
    <source>
        <dbReference type="Proteomes" id="UP001398556"/>
    </source>
</evidence>
<reference evidence="1 2" key="1">
    <citation type="submission" date="2024-04" db="EMBL/GenBank/DDBJ databases">
        <title>Flavobacterium sp. DGU99 16S ribosomal RNA gene Genome sequencing and assembly.</title>
        <authorList>
            <person name="Park S."/>
        </authorList>
    </citation>
    <scope>NUCLEOTIDE SEQUENCE [LARGE SCALE GENOMIC DNA]</scope>
    <source>
        <strain evidence="1 2">DGU99</strain>
    </source>
</reference>
<dbReference type="EMBL" id="JBBYHU010000003">
    <property type="protein sequence ID" value="MEL1239920.1"/>
    <property type="molecule type" value="Genomic_DNA"/>
</dbReference>
<accession>A0ABU9HIR4</accession>
<proteinExistence type="predicted"/>
<dbReference type="InterPro" id="IPR036641">
    <property type="entry name" value="HPT_dom_sf"/>
</dbReference>
<sequence>MEQPNFSYINSFSGGDKEFEKKIFEVIKAEFPIEKAKYFDNIASNNFELASNDVHKMRHKISLLGLEEGFNLATQHESNLQADNKNLHEKYSEILSVMGRFLDAL</sequence>
<dbReference type="Gene3D" id="1.20.120.160">
    <property type="entry name" value="HPT domain"/>
    <property type="match status" value="1"/>
</dbReference>
<organism evidence="1 2">
    <name type="scientific">Flavobacterium flavipallidum</name>
    <dbReference type="NCBI Taxonomy" id="3139140"/>
    <lineage>
        <taxon>Bacteria</taxon>
        <taxon>Pseudomonadati</taxon>
        <taxon>Bacteroidota</taxon>
        <taxon>Flavobacteriia</taxon>
        <taxon>Flavobacteriales</taxon>
        <taxon>Flavobacteriaceae</taxon>
        <taxon>Flavobacterium</taxon>
    </lineage>
</organism>
<protein>
    <submittedName>
        <fullName evidence="1">Hpt domain-containing protein</fullName>
    </submittedName>
</protein>
<comment type="caution">
    <text evidence="1">The sequence shown here is derived from an EMBL/GenBank/DDBJ whole genome shotgun (WGS) entry which is preliminary data.</text>
</comment>
<dbReference type="SUPFAM" id="SSF47226">
    <property type="entry name" value="Histidine-containing phosphotransfer domain, HPT domain"/>
    <property type="match status" value="1"/>
</dbReference>
<evidence type="ECO:0000313" key="1">
    <source>
        <dbReference type="EMBL" id="MEL1239920.1"/>
    </source>
</evidence>
<dbReference type="RefSeq" id="WP_341699184.1">
    <property type="nucleotide sequence ID" value="NZ_JBBYHU010000003.1"/>
</dbReference>
<dbReference type="Proteomes" id="UP001398556">
    <property type="component" value="Unassembled WGS sequence"/>
</dbReference>